<reference evidence="2 3" key="1">
    <citation type="submission" date="2017-02" db="EMBL/GenBank/DDBJ databases">
        <title>The new phylogeny of genus Mycobacterium.</title>
        <authorList>
            <person name="Tortoli E."/>
            <person name="Trovato A."/>
            <person name="Cirillo D.M."/>
        </authorList>
    </citation>
    <scope>NUCLEOTIDE SEQUENCE [LARGE SCALE GENOMIC DNA]</scope>
    <source>
        <strain evidence="2 3">DSM 45578</strain>
    </source>
</reference>
<keyword evidence="3" id="KW-1185">Reference proteome</keyword>
<name>A0A1W9YTC4_MYCBA</name>
<organism evidence="2 3">
    <name type="scientific">Mycolicibacterium bacteremicum</name>
    <name type="common">Mycobacterium bacteremicum</name>
    <dbReference type="NCBI Taxonomy" id="564198"/>
    <lineage>
        <taxon>Bacteria</taxon>
        <taxon>Bacillati</taxon>
        <taxon>Actinomycetota</taxon>
        <taxon>Actinomycetes</taxon>
        <taxon>Mycobacteriales</taxon>
        <taxon>Mycobacteriaceae</taxon>
        <taxon>Mycolicibacterium</taxon>
    </lineage>
</organism>
<dbReference type="GO" id="GO:0016787">
    <property type="term" value="F:hydrolase activity"/>
    <property type="evidence" value="ECO:0007669"/>
    <property type="project" value="UniProtKB-KW"/>
</dbReference>
<evidence type="ECO:0000313" key="3">
    <source>
        <dbReference type="Proteomes" id="UP000192366"/>
    </source>
</evidence>
<keyword evidence="2" id="KW-0378">Hydrolase</keyword>
<dbReference type="InterPro" id="IPR000073">
    <property type="entry name" value="AB_hydrolase_1"/>
</dbReference>
<evidence type="ECO:0000313" key="2">
    <source>
        <dbReference type="EMBL" id="ORA03283.1"/>
    </source>
</evidence>
<dbReference type="InterPro" id="IPR029058">
    <property type="entry name" value="AB_hydrolase_fold"/>
</dbReference>
<dbReference type="PANTHER" id="PTHR43798">
    <property type="entry name" value="MONOACYLGLYCEROL LIPASE"/>
    <property type="match status" value="1"/>
</dbReference>
<dbReference type="InterPro" id="IPR050266">
    <property type="entry name" value="AB_hydrolase_sf"/>
</dbReference>
<dbReference type="OrthoDB" id="3400345at2"/>
<dbReference type="Pfam" id="PF00561">
    <property type="entry name" value="Abhydrolase_1"/>
    <property type="match status" value="1"/>
</dbReference>
<feature type="domain" description="AB hydrolase-1" evidence="1">
    <location>
        <begin position="21"/>
        <end position="252"/>
    </location>
</feature>
<dbReference type="EMBL" id="MVHJ01000018">
    <property type="protein sequence ID" value="ORA03283.1"/>
    <property type="molecule type" value="Genomic_DNA"/>
</dbReference>
<dbReference type="Gene3D" id="3.40.50.1820">
    <property type="entry name" value="alpha/beta hydrolase"/>
    <property type="match status" value="1"/>
</dbReference>
<dbReference type="RefSeq" id="WP_083060532.1">
    <property type="nucleotide sequence ID" value="NZ_JACKVM010000008.1"/>
</dbReference>
<proteinExistence type="predicted"/>
<sequence length="274" mass="30630">MPYVDVPSGRIAYQDTGGDGPVLVFGHGLLMDGRQWRKVIPQLPEYRCITPTLPMGAHKQAMRPEADLTEQGVAAILADVLDALDLRDVTLVLNDWGGGQFLISDGRDERLGRLVLASCTAFDNYPPAPARPAAMLCRLPGGGWVLTRLLGTKFFRHSTRAYGGLTKRGLPDALFDDWFEPAVRDPAVRRDLVKFTTGAPSRRHLLELSQRMRRFTKPVLVLWAREDRMMPPAHADRLVELFPNATKEIVEDSWTLIPEDQPEIMVAALRHFVG</sequence>
<comment type="caution">
    <text evidence="2">The sequence shown here is derived from an EMBL/GenBank/DDBJ whole genome shotgun (WGS) entry which is preliminary data.</text>
</comment>
<accession>A0A1W9YTC4</accession>
<protein>
    <submittedName>
        <fullName evidence="2">Alpha/beta hydrolase</fullName>
    </submittedName>
</protein>
<dbReference type="SUPFAM" id="SSF53474">
    <property type="entry name" value="alpha/beta-Hydrolases"/>
    <property type="match status" value="1"/>
</dbReference>
<dbReference type="Proteomes" id="UP000192366">
    <property type="component" value="Unassembled WGS sequence"/>
</dbReference>
<dbReference type="STRING" id="564198.BST17_19415"/>
<evidence type="ECO:0000259" key="1">
    <source>
        <dbReference type="Pfam" id="PF00561"/>
    </source>
</evidence>
<dbReference type="AlphaFoldDB" id="A0A1W9YTC4"/>
<gene>
    <name evidence="2" type="ORF">BST17_19415</name>
</gene>